<dbReference type="Pfam" id="PF00578">
    <property type="entry name" value="AhpC-TSA"/>
    <property type="match status" value="1"/>
</dbReference>
<dbReference type="InterPro" id="IPR017937">
    <property type="entry name" value="Thioredoxin_CS"/>
</dbReference>
<dbReference type="GO" id="GO:0016209">
    <property type="term" value="F:antioxidant activity"/>
    <property type="evidence" value="ECO:0007669"/>
    <property type="project" value="InterPro"/>
</dbReference>
<name>A0A1H9SXT5_9BACI</name>
<dbReference type="PANTHER" id="PTHR42852">
    <property type="entry name" value="THIOL:DISULFIDE INTERCHANGE PROTEIN DSBE"/>
    <property type="match status" value="1"/>
</dbReference>
<accession>A0A1H9SXT5</accession>
<organism evidence="3 4">
    <name type="scientific">Gracilibacillus ureilyticus</name>
    <dbReference type="NCBI Taxonomy" id="531814"/>
    <lineage>
        <taxon>Bacteria</taxon>
        <taxon>Bacillati</taxon>
        <taxon>Bacillota</taxon>
        <taxon>Bacilli</taxon>
        <taxon>Bacillales</taxon>
        <taxon>Bacillaceae</taxon>
        <taxon>Gracilibacillus</taxon>
    </lineage>
</organism>
<evidence type="ECO:0000313" key="4">
    <source>
        <dbReference type="Proteomes" id="UP000199687"/>
    </source>
</evidence>
<keyword evidence="4" id="KW-1185">Reference proteome</keyword>
<dbReference type="InterPro" id="IPR013766">
    <property type="entry name" value="Thioredoxin_domain"/>
</dbReference>
<dbReference type="PANTHER" id="PTHR42852:SF13">
    <property type="entry name" value="PROTEIN DIPZ"/>
    <property type="match status" value="1"/>
</dbReference>
<protein>
    <submittedName>
        <fullName evidence="3">Peroxiredoxin</fullName>
    </submittedName>
</protein>
<gene>
    <name evidence="3" type="ORF">SAMN04487944_11264</name>
</gene>
<dbReference type="Gene3D" id="3.40.30.10">
    <property type="entry name" value="Glutaredoxin"/>
    <property type="match status" value="1"/>
</dbReference>
<keyword evidence="1" id="KW-1015">Disulfide bond</keyword>
<dbReference type="InterPro" id="IPR000866">
    <property type="entry name" value="AhpC/TSA"/>
</dbReference>
<sequence length="185" mass="21250">MKNLFIIAILAGMLGFALYDFINDRNRGLENSFQIADGSVIVDDSIGLDIGDKAPDFELQSMGGEFIQLSDFKGKKVMLNFWATWCPPCREEMPEMEQFYQNTNIEILAINLVETETSYQVIENFRQENELTFPVLLDNGNKAADIYRIVPIPATYLIDSNGIIQFRTYGPLTFDRMMEEYEKLE</sequence>
<reference evidence="3 4" key="1">
    <citation type="submission" date="2016-10" db="EMBL/GenBank/DDBJ databases">
        <authorList>
            <person name="de Groot N.N."/>
        </authorList>
    </citation>
    <scope>NUCLEOTIDE SEQUENCE [LARGE SCALE GENOMIC DNA]</scope>
    <source>
        <strain evidence="3 4">CGMCC 1.7727</strain>
    </source>
</reference>
<dbReference type="AlphaFoldDB" id="A0A1H9SXT5"/>
<dbReference type="RefSeq" id="WP_089741533.1">
    <property type="nucleotide sequence ID" value="NZ_FOGL01000012.1"/>
</dbReference>
<dbReference type="EMBL" id="FOGL01000012">
    <property type="protein sequence ID" value="SER89832.1"/>
    <property type="molecule type" value="Genomic_DNA"/>
</dbReference>
<proteinExistence type="predicted"/>
<dbReference type="PROSITE" id="PS51352">
    <property type="entry name" value="THIOREDOXIN_2"/>
    <property type="match status" value="1"/>
</dbReference>
<feature type="domain" description="Thioredoxin" evidence="2">
    <location>
        <begin position="48"/>
        <end position="185"/>
    </location>
</feature>
<evidence type="ECO:0000259" key="2">
    <source>
        <dbReference type="PROSITE" id="PS51352"/>
    </source>
</evidence>
<dbReference type="OrthoDB" id="25753at2"/>
<dbReference type="InterPro" id="IPR036249">
    <property type="entry name" value="Thioredoxin-like_sf"/>
</dbReference>
<dbReference type="CDD" id="cd02966">
    <property type="entry name" value="TlpA_like_family"/>
    <property type="match status" value="1"/>
</dbReference>
<dbReference type="InterPro" id="IPR050553">
    <property type="entry name" value="Thioredoxin_ResA/DsbE_sf"/>
</dbReference>
<dbReference type="SUPFAM" id="SSF52833">
    <property type="entry name" value="Thioredoxin-like"/>
    <property type="match status" value="1"/>
</dbReference>
<evidence type="ECO:0000313" key="3">
    <source>
        <dbReference type="EMBL" id="SER89832.1"/>
    </source>
</evidence>
<dbReference type="STRING" id="531814.SAMN04487944_11264"/>
<dbReference type="Proteomes" id="UP000199687">
    <property type="component" value="Unassembled WGS sequence"/>
</dbReference>
<dbReference type="PROSITE" id="PS00194">
    <property type="entry name" value="THIOREDOXIN_1"/>
    <property type="match status" value="1"/>
</dbReference>
<evidence type="ECO:0000256" key="1">
    <source>
        <dbReference type="ARBA" id="ARBA00023157"/>
    </source>
</evidence>
<dbReference type="GO" id="GO:0016491">
    <property type="term" value="F:oxidoreductase activity"/>
    <property type="evidence" value="ECO:0007669"/>
    <property type="project" value="InterPro"/>
</dbReference>